<dbReference type="RefSeq" id="WP_124347460.1">
    <property type="nucleotide sequence ID" value="NZ_CP027706.1"/>
</dbReference>
<keyword evidence="3" id="KW-0804">Transcription</keyword>
<gene>
    <name evidence="5" type="ORF">KSS89_26500</name>
</gene>
<evidence type="ECO:0000256" key="2">
    <source>
        <dbReference type="ARBA" id="ARBA00023125"/>
    </source>
</evidence>
<dbReference type="Proteomes" id="UP000693952">
    <property type="component" value="Chromosome"/>
</dbReference>
<dbReference type="InterPro" id="IPR016032">
    <property type="entry name" value="Sig_transdc_resp-reg_C-effctor"/>
</dbReference>
<reference evidence="5" key="1">
    <citation type="submission" date="2021-06" db="EMBL/GenBank/DDBJ databases">
        <title>Updating the genus Pseudomonas: Description of 43 new species and partition of the Pseudomonas putida group.</title>
        <authorList>
            <person name="Girard L."/>
            <person name="Lood C."/>
            <person name="Vandamme P."/>
            <person name="Rokni-Zadeh H."/>
            <person name="van Noort V."/>
            <person name="Hofte M."/>
            <person name="Lavigne R."/>
            <person name="De Mot R."/>
        </authorList>
    </citation>
    <scope>NUCLEOTIDE SEQUENCE</scope>
    <source>
        <strain evidence="5">CMR12a</strain>
    </source>
</reference>
<name>A0ABX8MRA4_9PSED</name>
<dbReference type="Gene3D" id="3.30.450.80">
    <property type="entry name" value="Transcription factor LuxR-like, autoinducer-binding domain"/>
    <property type="match status" value="1"/>
</dbReference>
<dbReference type="PRINTS" id="PR00038">
    <property type="entry name" value="HTHLUXR"/>
</dbReference>
<dbReference type="PANTHER" id="PTHR44688:SF16">
    <property type="entry name" value="DNA-BINDING TRANSCRIPTIONAL ACTIVATOR DEVR_DOSR"/>
    <property type="match status" value="1"/>
</dbReference>
<sequence>MRSDNLSNNPTSLAALDRREQLDSELANLGLGLFEVYQCGPTLDEAETITNHPEVLQPPKVDEGYQREQLLSLSKRRIKPFFWSDENLLVNADEEGHAPPVAEGASFIVHGNQGFYSILNLCSLGESHRFRETVQAHKSDIQMLLVSVYDESLESSAPIPELPTSILTPRETEVLSWTSIGKTYNEISLLANMSPRTVKFHMKNIFNKLEVNNGKSAIRKALQLGYIKEPE</sequence>
<evidence type="ECO:0000256" key="1">
    <source>
        <dbReference type="ARBA" id="ARBA00023015"/>
    </source>
</evidence>
<protein>
    <submittedName>
        <fullName evidence="5">LuxR C-terminal-related transcriptional regulator</fullName>
    </submittedName>
</protein>
<keyword evidence="6" id="KW-1185">Reference proteome</keyword>
<keyword evidence="2" id="KW-0238">DNA-binding</keyword>
<dbReference type="PROSITE" id="PS50043">
    <property type="entry name" value="HTH_LUXR_2"/>
    <property type="match status" value="1"/>
</dbReference>
<dbReference type="Pfam" id="PF00196">
    <property type="entry name" value="GerE"/>
    <property type="match status" value="1"/>
</dbReference>
<dbReference type="EMBL" id="CP077074">
    <property type="protein sequence ID" value="QXH39736.1"/>
    <property type="molecule type" value="Genomic_DNA"/>
</dbReference>
<dbReference type="SUPFAM" id="SSF75516">
    <property type="entry name" value="Pheromone-binding domain of LuxR-like quorum-sensing transcription factors"/>
    <property type="match status" value="1"/>
</dbReference>
<evidence type="ECO:0000259" key="4">
    <source>
        <dbReference type="PROSITE" id="PS50043"/>
    </source>
</evidence>
<evidence type="ECO:0000313" key="6">
    <source>
        <dbReference type="Proteomes" id="UP000693952"/>
    </source>
</evidence>
<evidence type="ECO:0000256" key="3">
    <source>
        <dbReference type="ARBA" id="ARBA00023163"/>
    </source>
</evidence>
<dbReference type="InterPro" id="IPR000792">
    <property type="entry name" value="Tscrpt_reg_LuxR_C"/>
</dbReference>
<feature type="domain" description="HTH luxR-type" evidence="4">
    <location>
        <begin position="160"/>
        <end position="225"/>
    </location>
</feature>
<keyword evidence="1" id="KW-0805">Transcription regulation</keyword>
<accession>A0ABX8MRA4</accession>
<organism evidence="5 6">
    <name type="scientific">Pseudomonas sessilinigenes</name>
    <dbReference type="NCBI Taxonomy" id="658629"/>
    <lineage>
        <taxon>Bacteria</taxon>
        <taxon>Pseudomonadati</taxon>
        <taxon>Pseudomonadota</taxon>
        <taxon>Gammaproteobacteria</taxon>
        <taxon>Pseudomonadales</taxon>
        <taxon>Pseudomonadaceae</taxon>
        <taxon>Pseudomonas</taxon>
    </lineage>
</organism>
<proteinExistence type="predicted"/>
<dbReference type="InterPro" id="IPR036388">
    <property type="entry name" value="WH-like_DNA-bd_sf"/>
</dbReference>
<dbReference type="SUPFAM" id="SSF46894">
    <property type="entry name" value="C-terminal effector domain of the bipartite response regulators"/>
    <property type="match status" value="1"/>
</dbReference>
<dbReference type="PANTHER" id="PTHR44688">
    <property type="entry name" value="DNA-BINDING TRANSCRIPTIONAL ACTIVATOR DEVR_DOSR"/>
    <property type="match status" value="1"/>
</dbReference>
<dbReference type="InterPro" id="IPR036693">
    <property type="entry name" value="TF_LuxR_autoind-bd_dom_sf"/>
</dbReference>
<evidence type="ECO:0000313" key="5">
    <source>
        <dbReference type="EMBL" id="QXH39736.1"/>
    </source>
</evidence>
<dbReference type="Gene3D" id="1.10.10.10">
    <property type="entry name" value="Winged helix-like DNA-binding domain superfamily/Winged helix DNA-binding domain"/>
    <property type="match status" value="1"/>
</dbReference>
<dbReference type="SMART" id="SM00421">
    <property type="entry name" value="HTH_LUXR"/>
    <property type="match status" value="1"/>
</dbReference>
<dbReference type="CDD" id="cd06170">
    <property type="entry name" value="LuxR_C_like"/>
    <property type="match status" value="1"/>
</dbReference>